<name>A0A0K2GXR8_9CORY</name>
<feature type="region of interest" description="Disordered" evidence="1">
    <location>
        <begin position="1"/>
        <end position="43"/>
    </location>
</feature>
<dbReference type="GO" id="GO:0005886">
    <property type="term" value="C:plasma membrane"/>
    <property type="evidence" value="ECO:0007669"/>
    <property type="project" value="TreeGrafter"/>
</dbReference>
<dbReference type="PANTHER" id="PTHR38442">
    <property type="entry name" value="INNER MEMBRANE PROTEIN-RELATED"/>
    <property type="match status" value="1"/>
</dbReference>
<reference evidence="2 3" key="1">
    <citation type="submission" date="2013-10" db="EMBL/GenBank/DDBJ databases">
        <title>Complete genome sequence of Corynebacterium lactis DSM 45799(T), isolated from raw cow milk.</title>
        <authorList>
            <person name="Ruckert C."/>
            <person name="Albersmeier A."/>
            <person name="Lipski A."/>
            <person name="Kalinowski J."/>
        </authorList>
    </citation>
    <scope>NUCLEOTIDE SEQUENCE [LARGE SCALE GENOMIC DNA]</scope>
    <source>
        <strain evidence="2 3">RW2-5</strain>
    </source>
</reference>
<dbReference type="OrthoDB" id="9769590at2"/>
<dbReference type="InterPro" id="IPR007383">
    <property type="entry name" value="DUF445"/>
</dbReference>
<dbReference type="KEGG" id="clw:CLAC_01315"/>
<dbReference type="EMBL" id="CP006841">
    <property type="protein sequence ID" value="ALA66592.1"/>
    <property type="molecule type" value="Genomic_DNA"/>
</dbReference>
<sequence length="458" mass="50355">MEKIAGRSEPRRGRHAKSEPEAHQAPEHRLEVPGPSPEVEAEKRSQLRKAKAFATALLIIATAVYFTCRWIESSHTSAGEAIPAWVGYVRAASEAGMVGALADWFAVVALFRHPLGIPIPHTAIVRRKKDQVGESLAQFVGDNFLNPTLIVDKVRKAQIPERVGQWLVEPGNADKVSAQVGKFTGNALEAVDSDDAAAVLKTAVIDEVAAPEWGPPAGRVLGQLIEEGRTEPIVQQLADWLHRKSLTAQPLIDRMVGERAPSWAPSFVNDLIGDKVYRELVDWTWNVAHDSHHDARQALHRFLTQLADDLQNDEATINKVEELKSDILSSAAVTSAPAKMWESTSTKLIDAARDPESLLRRKISETAARYGQRVNEDAELRSRMGDRLEKAVVFVSENYSGEITSIISETVARWDADEASDKIELMVGRDLQFIRVNGTVVGSLAGLAIYTLSTLFFG</sequence>
<proteinExistence type="predicted"/>
<dbReference type="PATRIC" id="fig|1408189.4.peg.262"/>
<evidence type="ECO:0000313" key="2">
    <source>
        <dbReference type="EMBL" id="ALA66592.1"/>
    </source>
</evidence>
<evidence type="ECO:0000313" key="3">
    <source>
        <dbReference type="Proteomes" id="UP000058446"/>
    </source>
</evidence>
<gene>
    <name evidence="2" type="ORF">CLAC_01315</name>
</gene>
<dbReference type="Proteomes" id="UP000058446">
    <property type="component" value="Chromosome"/>
</dbReference>
<evidence type="ECO:0000256" key="1">
    <source>
        <dbReference type="SAM" id="MobiDB-lite"/>
    </source>
</evidence>
<protein>
    <submittedName>
        <fullName evidence="2">Membrane protein</fullName>
    </submittedName>
</protein>
<dbReference type="RefSeq" id="WP_082312975.1">
    <property type="nucleotide sequence ID" value="NZ_CP006841.1"/>
</dbReference>
<dbReference type="AlphaFoldDB" id="A0A0K2GXR8"/>
<organism evidence="2 3">
    <name type="scientific">Corynebacterium lactis RW2-5</name>
    <dbReference type="NCBI Taxonomy" id="1408189"/>
    <lineage>
        <taxon>Bacteria</taxon>
        <taxon>Bacillati</taxon>
        <taxon>Actinomycetota</taxon>
        <taxon>Actinomycetes</taxon>
        <taxon>Mycobacteriales</taxon>
        <taxon>Corynebacteriaceae</taxon>
        <taxon>Corynebacterium</taxon>
    </lineage>
</organism>
<dbReference type="STRING" id="1408189.CLAC_01315"/>
<keyword evidence="3" id="KW-1185">Reference proteome</keyword>
<accession>A0A0K2GXR8</accession>
<dbReference type="Pfam" id="PF04286">
    <property type="entry name" value="DUF445"/>
    <property type="match status" value="1"/>
</dbReference>
<feature type="compositionally biased region" description="Basic and acidic residues" evidence="1">
    <location>
        <begin position="1"/>
        <end position="31"/>
    </location>
</feature>
<dbReference type="PANTHER" id="PTHR38442:SF1">
    <property type="entry name" value="INNER MEMBRANE PROTEIN"/>
    <property type="match status" value="1"/>
</dbReference>